<feature type="transmembrane region" description="Helical" evidence="3">
    <location>
        <begin position="44"/>
        <end position="64"/>
    </location>
</feature>
<organism evidence="4 5">
    <name type="scientific">Endocarpon pusillum</name>
    <dbReference type="NCBI Taxonomy" id="364733"/>
    <lineage>
        <taxon>Eukaryota</taxon>
        <taxon>Fungi</taxon>
        <taxon>Dikarya</taxon>
        <taxon>Ascomycota</taxon>
        <taxon>Pezizomycotina</taxon>
        <taxon>Eurotiomycetes</taxon>
        <taxon>Chaetothyriomycetidae</taxon>
        <taxon>Verrucariales</taxon>
        <taxon>Verrucariaceae</taxon>
        <taxon>Endocarpon</taxon>
    </lineage>
</organism>
<feature type="region of interest" description="Disordered" evidence="2">
    <location>
        <begin position="20"/>
        <end position="41"/>
    </location>
</feature>
<name>A0A8H7E1V7_9EURO</name>
<dbReference type="OrthoDB" id="3883941at2759"/>
<feature type="coiled-coil region" evidence="1">
    <location>
        <begin position="356"/>
        <end position="402"/>
    </location>
</feature>
<evidence type="ECO:0000313" key="4">
    <source>
        <dbReference type="EMBL" id="KAF7506337.1"/>
    </source>
</evidence>
<protein>
    <submittedName>
        <fullName evidence="4">Uncharacterized protein</fullName>
    </submittedName>
</protein>
<feature type="compositionally biased region" description="Low complexity" evidence="2">
    <location>
        <begin position="28"/>
        <end position="41"/>
    </location>
</feature>
<sequence>MFGLRSSAVRASRLSRTRLPTRNIRFQSTSSPNSPSKPTNTNQVAILGGAVGGSLVFLAAYTWYHFSGAKTVVQTASQTKAYFDQTLKKTKESAPAPNEAIQWLRETALSYAAIIPGGKGYVDSAFNDLETIHAKHREEVDRIVKEAYEELKELGNKPFSASSVANAWNIVQKHLGRIGELAKDAGGDILNNHPQLRDQFGGQFDRLKSMADNYGPEAKKQVDETWSKIQDALKGGFSFDTLNRVRGIVQETTEKVQQIGEQAWQKAMEQAKPYLDKNPQIKELIESNKTKLIQGNAMELVSKIKDAFSSGSTQDLEKYVQETVSKASSSSSSGMGGTLEKYFQMIPSGGSIWSSLSQLQEGAQKHGKEAEKLLKEATDEVQQVLSRKAEEAKKLAEKAKKDVSK</sequence>
<evidence type="ECO:0000313" key="5">
    <source>
        <dbReference type="Proteomes" id="UP000606974"/>
    </source>
</evidence>
<keyword evidence="1" id="KW-0175">Coiled coil</keyword>
<evidence type="ECO:0000256" key="1">
    <source>
        <dbReference type="SAM" id="Coils"/>
    </source>
</evidence>
<keyword evidence="3" id="KW-0812">Transmembrane</keyword>
<reference evidence="4" key="1">
    <citation type="submission" date="2020-02" db="EMBL/GenBank/DDBJ databases">
        <authorList>
            <person name="Palmer J.M."/>
        </authorList>
    </citation>
    <scope>NUCLEOTIDE SEQUENCE</scope>
    <source>
        <strain evidence="4">EPUS1.4</strain>
        <tissue evidence="4">Thallus</tissue>
    </source>
</reference>
<dbReference type="EMBL" id="JAACFV010000089">
    <property type="protein sequence ID" value="KAF7506337.1"/>
    <property type="molecule type" value="Genomic_DNA"/>
</dbReference>
<dbReference type="AlphaFoldDB" id="A0A8H7E1V7"/>
<dbReference type="Proteomes" id="UP000606974">
    <property type="component" value="Unassembled WGS sequence"/>
</dbReference>
<evidence type="ECO:0000256" key="2">
    <source>
        <dbReference type="SAM" id="MobiDB-lite"/>
    </source>
</evidence>
<proteinExistence type="predicted"/>
<keyword evidence="5" id="KW-1185">Reference proteome</keyword>
<keyword evidence="3" id="KW-0472">Membrane</keyword>
<evidence type="ECO:0000256" key="3">
    <source>
        <dbReference type="SAM" id="Phobius"/>
    </source>
</evidence>
<accession>A0A8H7E1V7</accession>
<comment type="caution">
    <text evidence="4">The sequence shown here is derived from an EMBL/GenBank/DDBJ whole genome shotgun (WGS) entry which is preliminary data.</text>
</comment>
<gene>
    <name evidence="4" type="ORF">GJ744_011910</name>
</gene>
<keyword evidence="3" id="KW-1133">Transmembrane helix</keyword>